<reference evidence="2 3" key="1">
    <citation type="journal article" date="2019" name="Int. J. Syst. Evol. Microbiol.">
        <title>Anaerobacillus alkaliphilus sp. nov., a novel alkaliphilic and moderately halophilic bacterium.</title>
        <authorList>
            <person name="Borsodi A.K."/>
            <person name="Aszalos J.M."/>
            <person name="Bihari P."/>
            <person name="Nagy I."/>
            <person name="Schumann P."/>
            <person name="Sproer C."/>
            <person name="Kovacs A.L."/>
            <person name="Boka K."/>
            <person name="Dobosy P."/>
            <person name="Ovari M."/>
            <person name="Szili-Kovacs T."/>
            <person name="Toth E."/>
        </authorList>
    </citation>
    <scope>NUCLEOTIDE SEQUENCE [LARGE SCALE GENOMIC DNA]</scope>
    <source>
        <strain evidence="2 3">B16-10</strain>
    </source>
</reference>
<dbReference type="Pfam" id="PF03992">
    <property type="entry name" value="ABM"/>
    <property type="match status" value="1"/>
</dbReference>
<gene>
    <name evidence="2" type="ORF">DS745_22675</name>
</gene>
<evidence type="ECO:0000313" key="3">
    <source>
        <dbReference type="Proteomes" id="UP000290649"/>
    </source>
</evidence>
<dbReference type="InterPro" id="IPR011008">
    <property type="entry name" value="Dimeric_a/b-barrel"/>
</dbReference>
<organism evidence="2 3">
    <name type="scientific">Anaerobacillus alkaliphilus</name>
    <dbReference type="NCBI Taxonomy" id="1548597"/>
    <lineage>
        <taxon>Bacteria</taxon>
        <taxon>Bacillati</taxon>
        <taxon>Bacillota</taxon>
        <taxon>Bacilli</taxon>
        <taxon>Bacillales</taxon>
        <taxon>Bacillaceae</taxon>
        <taxon>Anaerobacillus</taxon>
    </lineage>
</organism>
<dbReference type="GO" id="GO:0004497">
    <property type="term" value="F:monooxygenase activity"/>
    <property type="evidence" value="ECO:0007669"/>
    <property type="project" value="UniProtKB-KW"/>
</dbReference>
<dbReference type="PANTHER" id="PTHR34474">
    <property type="entry name" value="SIGNAL TRANSDUCTION PROTEIN TRAP"/>
    <property type="match status" value="1"/>
</dbReference>
<dbReference type="Proteomes" id="UP000290649">
    <property type="component" value="Unassembled WGS sequence"/>
</dbReference>
<keyword evidence="2" id="KW-0503">Monooxygenase</keyword>
<dbReference type="PANTHER" id="PTHR34474:SF2">
    <property type="entry name" value="SIGNAL TRANSDUCTION PROTEIN TRAP"/>
    <property type="match status" value="1"/>
</dbReference>
<proteinExistence type="predicted"/>
<dbReference type="InterPro" id="IPR050404">
    <property type="entry name" value="Heme-degrading_MO"/>
</dbReference>
<protein>
    <submittedName>
        <fullName evidence="2">Antibiotic biosynthesis monooxygenase</fullName>
    </submittedName>
</protein>
<sequence length="159" mass="18492">MFIYLLHEPIEDQELLTLKGENEVKYLLESEQMLELADDVMKYEVLDAVNPLKSHAFGVFNNIPVSDEGRGTFEERFQNRARKIEAEPGFVAIKVCRPLNSDTYIIMTFWESEADFENWKTSNAYQHAHKKRGTSEGIDQQQPQIFPRPSFVELYNVSN</sequence>
<dbReference type="PROSITE" id="PS51725">
    <property type="entry name" value="ABM"/>
    <property type="match status" value="1"/>
</dbReference>
<name>A0A4Q0VNF0_9BACI</name>
<accession>A0A4Q0VNF0</accession>
<evidence type="ECO:0000313" key="2">
    <source>
        <dbReference type="EMBL" id="RXI96516.1"/>
    </source>
</evidence>
<dbReference type="InterPro" id="IPR007138">
    <property type="entry name" value="ABM_dom"/>
</dbReference>
<keyword evidence="2" id="KW-0560">Oxidoreductase</keyword>
<dbReference type="Gene3D" id="3.30.70.100">
    <property type="match status" value="1"/>
</dbReference>
<comment type="caution">
    <text evidence="2">The sequence shown here is derived from an EMBL/GenBank/DDBJ whole genome shotgun (WGS) entry which is preliminary data.</text>
</comment>
<dbReference type="OrthoDB" id="2352283at2"/>
<evidence type="ECO:0000259" key="1">
    <source>
        <dbReference type="PROSITE" id="PS51725"/>
    </source>
</evidence>
<dbReference type="RefSeq" id="WP_129080492.1">
    <property type="nucleotide sequence ID" value="NZ_QOUX01000047.1"/>
</dbReference>
<dbReference type="SUPFAM" id="SSF54909">
    <property type="entry name" value="Dimeric alpha+beta barrel"/>
    <property type="match status" value="1"/>
</dbReference>
<dbReference type="EMBL" id="QOUX01000047">
    <property type="protein sequence ID" value="RXI96516.1"/>
    <property type="molecule type" value="Genomic_DNA"/>
</dbReference>
<keyword evidence="3" id="KW-1185">Reference proteome</keyword>
<dbReference type="AlphaFoldDB" id="A0A4Q0VNF0"/>
<feature type="domain" description="ABM" evidence="1">
    <location>
        <begin position="57"/>
        <end position="146"/>
    </location>
</feature>